<feature type="region of interest" description="Disordered" evidence="5">
    <location>
        <begin position="247"/>
        <end position="266"/>
    </location>
</feature>
<evidence type="ECO:0000313" key="7">
    <source>
        <dbReference type="Proteomes" id="UP001314229"/>
    </source>
</evidence>
<dbReference type="AlphaFoldDB" id="A0AAV1NNT1"/>
<feature type="region of interest" description="Disordered" evidence="5">
    <location>
        <begin position="35"/>
        <end position="66"/>
    </location>
</feature>
<evidence type="ECO:0000256" key="4">
    <source>
        <dbReference type="ARBA" id="ARBA00038102"/>
    </source>
</evidence>
<comment type="similarity">
    <text evidence="4">Belongs to the pentraxin family.</text>
</comment>
<feature type="compositionally biased region" description="Low complexity" evidence="5">
    <location>
        <begin position="249"/>
        <end position="266"/>
    </location>
</feature>
<keyword evidence="3" id="KW-1015">Disulfide bond</keyword>
<keyword evidence="2" id="KW-0732">Signal</keyword>
<feature type="compositionally biased region" description="Polar residues" evidence="5">
    <location>
        <begin position="54"/>
        <end position="65"/>
    </location>
</feature>
<comment type="caution">
    <text evidence="6">The sequence shown here is derived from an EMBL/GenBank/DDBJ whole genome shotgun (WGS) entry which is preliminary data.</text>
</comment>
<organism evidence="6 7">
    <name type="scientific">Scomber scombrus</name>
    <name type="common">Atlantic mackerel</name>
    <name type="synonym">Scomber vernalis</name>
    <dbReference type="NCBI Taxonomy" id="13677"/>
    <lineage>
        <taxon>Eukaryota</taxon>
        <taxon>Metazoa</taxon>
        <taxon>Chordata</taxon>
        <taxon>Craniata</taxon>
        <taxon>Vertebrata</taxon>
        <taxon>Euteleostomi</taxon>
        <taxon>Actinopterygii</taxon>
        <taxon>Neopterygii</taxon>
        <taxon>Teleostei</taxon>
        <taxon>Neoteleostei</taxon>
        <taxon>Acanthomorphata</taxon>
        <taxon>Pelagiaria</taxon>
        <taxon>Scombriformes</taxon>
        <taxon>Scombridae</taxon>
        <taxon>Scomber</taxon>
    </lineage>
</organism>
<evidence type="ECO:0000256" key="5">
    <source>
        <dbReference type="SAM" id="MobiDB-lite"/>
    </source>
</evidence>
<gene>
    <name evidence="6" type="ORF">FSCOSCO3_A026082</name>
</gene>
<feature type="region of interest" description="Disordered" evidence="5">
    <location>
        <begin position="465"/>
        <end position="499"/>
    </location>
</feature>
<feature type="compositionally biased region" description="Basic residues" evidence="5">
    <location>
        <begin position="481"/>
        <end position="496"/>
    </location>
</feature>
<accession>A0AAV1NNT1</accession>
<feature type="compositionally biased region" description="Low complexity" evidence="5">
    <location>
        <begin position="38"/>
        <end position="49"/>
    </location>
</feature>
<keyword evidence="7" id="KW-1185">Reference proteome</keyword>
<feature type="compositionally biased region" description="Basic and acidic residues" evidence="5">
    <location>
        <begin position="465"/>
        <end position="480"/>
    </location>
</feature>
<evidence type="ECO:0000256" key="2">
    <source>
        <dbReference type="ARBA" id="ARBA00022729"/>
    </source>
</evidence>
<dbReference type="PANTHER" id="PTHR45869">
    <property type="entry name" value="C-REACTIVE PROTEIN-RELATED"/>
    <property type="match status" value="1"/>
</dbReference>
<protein>
    <submittedName>
        <fullName evidence="6">Uncharacterized protein LOC128355351</fullName>
    </submittedName>
</protein>
<dbReference type="EMBL" id="CAWUFR010000047">
    <property type="protein sequence ID" value="CAK6960845.1"/>
    <property type="molecule type" value="Genomic_DNA"/>
</dbReference>
<dbReference type="Proteomes" id="UP001314229">
    <property type="component" value="Unassembled WGS sequence"/>
</dbReference>
<dbReference type="Gene3D" id="2.60.120.200">
    <property type="match status" value="1"/>
</dbReference>
<evidence type="ECO:0000256" key="3">
    <source>
        <dbReference type="ARBA" id="ARBA00023157"/>
    </source>
</evidence>
<dbReference type="SUPFAM" id="SSF49899">
    <property type="entry name" value="Concanavalin A-like lectins/glucanases"/>
    <property type="match status" value="1"/>
</dbReference>
<proteinExistence type="inferred from homology"/>
<evidence type="ECO:0000256" key="1">
    <source>
        <dbReference type="ARBA" id="ARBA00001913"/>
    </source>
</evidence>
<evidence type="ECO:0000313" key="6">
    <source>
        <dbReference type="EMBL" id="CAK6960845.1"/>
    </source>
</evidence>
<sequence>MKKMKRALLIVPIALVVLGLGFMYNGDTDMITSKRSSKTTTLRTPTVTPDSAEEQWTTGSPQSNLDGKMVTLSRNGGGIAFYPTYYINSSDSNSEYQTSPPPTRPYPYRLYPYGFYPTRPSYYSNYGNRFYPTQPYRNQFYFNKPYRNRFYPTQPYPYRFYPTQAYRNRFYQTEAYRNRFYPTQAYRNRFYPTQDYRNRFYQTEDYRNRFYPTQDYRNRFYQTEAYRNRFYPTQPYPDQFLPTTPYPRPYTTRPYRTTRYTTTPPTLYPTTTHYPRPYRTTRYPYWTTAPTTTGVSVCVRYLTDFEQAQYPTLFTLSPASRTALRLAVRPTGWYTLSWDRFSYYRLNIKSDNRFWSNIGPELWTRVCLTVDTIKNVAQVFSGSTMSIRKMLPIKYVWSGEPVIEMAGFDGQVTDVQMWDYPLPYSEIFNYMSGGVYGQYHGSVLTWSNIGYNLRGNTLLEKRYEFQEDEKSSEKSREKSSKKEKKRHSKGEKKTRKLLKEIRRERKKLSQL</sequence>
<name>A0AAV1NNT1_SCOSC</name>
<reference evidence="6 7" key="1">
    <citation type="submission" date="2024-01" db="EMBL/GenBank/DDBJ databases">
        <authorList>
            <person name="Alioto T."/>
            <person name="Alioto T."/>
            <person name="Gomez Garrido J."/>
        </authorList>
    </citation>
    <scope>NUCLEOTIDE SEQUENCE [LARGE SCALE GENOMIC DNA]</scope>
</reference>
<comment type="cofactor">
    <cofactor evidence="1">
        <name>Ca(2+)</name>
        <dbReference type="ChEBI" id="CHEBI:29108"/>
    </cofactor>
</comment>
<dbReference type="InterPro" id="IPR051005">
    <property type="entry name" value="Pentraxin_domain"/>
</dbReference>
<dbReference type="PANTHER" id="PTHR45869:SF7">
    <property type="entry name" value="C-REACTIVE PROTEIN"/>
    <property type="match status" value="1"/>
</dbReference>
<dbReference type="InterPro" id="IPR013320">
    <property type="entry name" value="ConA-like_dom_sf"/>
</dbReference>